<sequence>MLSRVAAVKAPRTHNRRRVTGSSGGRREGRESERQRPNMSRRVFTSAVLLLLLVMMMCCGSGAADAEVKPATPGQYEWKVITDGVTVKSLGASGLVKVGDDVFAVAEAQCMKESDGASTFTGIASQLLTKETTTEPEGVLKVPNGKTQVLLKGGSEGKVDVSRPTTLVKESEIYMLVGKYSPTATGAQEESVADDSGLLLVKGDVSSGGQSDKKVLWKDTQDVPRASFGAEHQSLEGLIGGGGSGVETEGNKLVFPVEGTKKVDGKKKNVSLLIYSEDATSWT</sequence>
<dbReference type="EMBL" id="AHKC01010029">
    <property type="protein sequence ID" value="EKF32253.1"/>
    <property type="molecule type" value="Genomic_DNA"/>
</dbReference>
<gene>
    <name evidence="3" type="ORF">MOQ_003900</name>
</gene>
<accession>K2MAS8</accession>
<feature type="non-terminal residue" evidence="3">
    <location>
        <position position="283"/>
    </location>
</feature>
<keyword evidence="4" id="KW-1185">Reference proteome</keyword>
<dbReference type="OrthoDB" id="10372045at2759"/>
<dbReference type="InterPro" id="IPR011040">
    <property type="entry name" value="Sialidase"/>
</dbReference>
<evidence type="ECO:0000313" key="4">
    <source>
        <dbReference type="Proteomes" id="UP000007350"/>
    </source>
</evidence>
<dbReference type="Proteomes" id="UP000007350">
    <property type="component" value="Unassembled WGS sequence"/>
</dbReference>
<dbReference type="Gene3D" id="2.120.10.10">
    <property type="match status" value="1"/>
</dbReference>
<evidence type="ECO:0000256" key="1">
    <source>
        <dbReference type="SAM" id="MobiDB-lite"/>
    </source>
</evidence>
<comment type="caution">
    <text evidence="3">The sequence shown here is derived from an EMBL/GenBank/DDBJ whole genome shotgun (WGS) entry which is preliminary data.</text>
</comment>
<evidence type="ECO:0000259" key="2">
    <source>
        <dbReference type="Pfam" id="PF13859"/>
    </source>
</evidence>
<proteinExistence type="predicted"/>
<evidence type="ECO:0000313" key="3">
    <source>
        <dbReference type="EMBL" id="EKF32253.1"/>
    </source>
</evidence>
<reference evidence="3 4" key="1">
    <citation type="journal article" date="2012" name="BMC Genomics">
        <title>Comparative genomic analysis of human infective Trypanosoma cruzi lineages with the bat-restricted subspecies T. cruzi marinkellei.</title>
        <authorList>
            <person name="Franzen O."/>
            <person name="Talavera-Lopez C."/>
            <person name="Ochaya S."/>
            <person name="Butler C.E."/>
            <person name="Messenger L.A."/>
            <person name="Lewis M.D."/>
            <person name="Llewellyn M.S."/>
            <person name="Marinkelle C.J."/>
            <person name="Tyler K.M."/>
            <person name="Miles M.A."/>
            <person name="Andersson B."/>
        </authorList>
    </citation>
    <scope>NUCLEOTIDE SEQUENCE [LARGE SCALE GENOMIC DNA]</scope>
    <source>
        <strain evidence="3 4">B7</strain>
    </source>
</reference>
<feature type="compositionally biased region" description="Basic and acidic residues" evidence="1">
    <location>
        <begin position="25"/>
        <end position="36"/>
    </location>
</feature>
<organism evidence="3 4">
    <name type="scientific">Trypanosoma cruzi marinkellei</name>
    <dbReference type="NCBI Taxonomy" id="85056"/>
    <lineage>
        <taxon>Eukaryota</taxon>
        <taxon>Discoba</taxon>
        <taxon>Euglenozoa</taxon>
        <taxon>Kinetoplastea</taxon>
        <taxon>Metakinetoplastina</taxon>
        <taxon>Trypanosomatida</taxon>
        <taxon>Trypanosomatidae</taxon>
        <taxon>Trypanosoma</taxon>
        <taxon>Schizotrypanum</taxon>
    </lineage>
</organism>
<name>K2MAS8_TRYCR</name>
<dbReference type="InterPro" id="IPR036278">
    <property type="entry name" value="Sialidase_sf"/>
</dbReference>
<feature type="domain" description="Sialidase" evidence="2">
    <location>
        <begin position="94"/>
        <end position="283"/>
    </location>
</feature>
<dbReference type="AlphaFoldDB" id="K2MAS8"/>
<protein>
    <submittedName>
        <fullName evidence="3">Trans-sialidase, putative</fullName>
    </submittedName>
</protein>
<feature type="region of interest" description="Disordered" evidence="1">
    <location>
        <begin position="1"/>
        <end position="39"/>
    </location>
</feature>
<dbReference type="SUPFAM" id="SSF50939">
    <property type="entry name" value="Sialidases"/>
    <property type="match status" value="1"/>
</dbReference>
<dbReference type="Pfam" id="PF13859">
    <property type="entry name" value="BNR_3"/>
    <property type="match status" value="1"/>
</dbReference>